<gene>
    <name evidence="1" type="ORF">ACH5RR_001260</name>
</gene>
<accession>A0ABD3B371</accession>
<evidence type="ECO:0000313" key="2">
    <source>
        <dbReference type="Proteomes" id="UP001630127"/>
    </source>
</evidence>
<dbReference type="EMBL" id="JBJUIK010000001">
    <property type="protein sequence ID" value="KAL3537894.1"/>
    <property type="molecule type" value="Genomic_DNA"/>
</dbReference>
<dbReference type="Proteomes" id="UP001630127">
    <property type="component" value="Unassembled WGS sequence"/>
</dbReference>
<keyword evidence="2" id="KW-1185">Reference proteome</keyword>
<protein>
    <submittedName>
        <fullName evidence="1">Uncharacterized protein</fullName>
    </submittedName>
</protein>
<dbReference type="AlphaFoldDB" id="A0ABD3B371"/>
<organism evidence="1 2">
    <name type="scientific">Cinchona calisaya</name>
    <dbReference type="NCBI Taxonomy" id="153742"/>
    <lineage>
        <taxon>Eukaryota</taxon>
        <taxon>Viridiplantae</taxon>
        <taxon>Streptophyta</taxon>
        <taxon>Embryophyta</taxon>
        <taxon>Tracheophyta</taxon>
        <taxon>Spermatophyta</taxon>
        <taxon>Magnoliopsida</taxon>
        <taxon>eudicotyledons</taxon>
        <taxon>Gunneridae</taxon>
        <taxon>Pentapetalae</taxon>
        <taxon>asterids</taxon>
        <taxon>lamiids</taxon>
        <taxon>Gentianales</taxon>
        <taxon>Rubiaceae</taxon>
        <taxon>Cinchonoideae</taxon>
        <taxon>Cinchoneae</taxon>
        <taxon>Cinchona</taxon>
    </lineage>
</organism>
<name>A0ABD3B371_9GENT</name>
<evidence type="ECO:0000313" key="1">
    <source>
        <dbReference type="EMBL" id="KAL3537894.1"/>
    </source>
</evidence>
<reference evidence="1 2" key="1">
    <citation type="submission" date="2024-11" db="EMBL/GenBank/DDBJ databases">
        <title>A near-complete genome assembly of Cinchona calisaya.</title>
        <authorList>
            <person name="Lian D.C."/>
            <person name="Zhao X.W."/>
            <person name="Wei L."/>
        </authorList>
    </citation>
    <scope>NUCLEOTIDE SEQUENCE [LARGE SCALE GENOMIC DNA]</scope>
    <source>
        <tissue evidence="1">Nenye</tissue>
    </source>
</reference>
<proteinExistence type="predicted"/>
<comment type="caution">
    <text evidence="1">The sequence shown here is derived from an EMBL/GenBank/DDBJ whole genome shotgun (WGS) entry which is preliminary data.</text>
</comment>
<sequence>MVGQVVKEAMLDAFEVDRIEKVVVGVYEFGKREVWLVQVGELGMCSGLLVLLHSEVARAKKVGLVARFDGDGVANRRLGIGDRGSSEGSVTSVVRDDKVLGDKAIIDDDREDKVESREVSQDFADKGYTNLEHVIPCHI</sequence>